<organism evidence="2 3">
    <name type="scientific">Aeromicrobium fastidiosum</name>
    <dbReference type="NCBI Taxonomy" id="52699"/>
    <lineage>
        <taxon>Bacteria</taxon>
        <taxon>Bacillati</taxon>
        <taxon>Actinomycetota</taxon>
        <taxon>Actinomycetes</taxon>
        <taxon>Propionibacteriales</taxon>
        <taxon>Nocardioidaceae</taxon>
        <taxon>Aeromicrobium</taxon>
    </lineage>
</organism>
<protein>
    <submittedName>
        <fullName evidence="2">Uncharacterized protein</fullName>
    </submittedName>
</protein>
<proteinExistence type="predicted"/>
<feature type="transmembrane region" description="Helical" evidence="1">
    <location>
        <begin position="49"/>
        <end position="72"/>
    </location>
</feature>
<sequence length="339" mass="36850">MTTVDEPRVLRASRQRYRRWLRGSLASGGLLVAFLVASNLRRADSLTDVLILAGLLVGTPAAALAAVAIHIATSRVTIVGDEVEYRRWWRRTVLRAGDGLVGLLAVYSPRFSTGPATPVLVARGVDGGPRIHLSGAYWDQADLDEIARALRIPVRDRALDAKGYERRAPGALPWRERHPWVFGLGGAAVITAIVTAGVLAYFMSNNLPPFDEQPPRGVAAETVARQDAVARDVVAAVGGSWETPVEQLQECQDDDDRKGWERTLDIEPVDVPSRLTDASLSAVVDAMARQGYLRVTGSKVDDVAGHLLGASFSEDEVRVDLEDRFTEITVSGHCETPDR</sequence>
<dbReference type="OrthoDB" id="3432359at2"/>
<accession>A0A641AGP0</accession>
<keyword evidence="1" id="KW-1133">Transmembrane helix</keyword>
<reference evidence="2" key="1">
    <citation type="submission" date="2019-09" db="EMBL/GenBank/DDBJ databases">
        <authorList>
            <person name="Li J."/>
        </authorList>
    </citation>
    <scope>NUCLEOTIDE SEQUENCE [LARGE SCALE GENOMIC DNA]</scope>
    <source>
        <strain evidence="2">NRBC 14897</strain>
    </source>
</reference>
<dbReference type="AlphaFoldDB" id="A0A641AGP0"/>
<dbReference type="EMBL" id="SDPP02000008">
    <property type="protein sequence ID" value="KAA1372239.1"/>
    <property type="molecule type" value="Genomic_DNA"/>
</dbReference>
<name>A0A641AGP0_9ACTN</name>
<evidence type="ECO:0000313" key="3">
    <source>
        <dbReference type="Proteomes" id="UP001515100"/>
    </source>
</evidence>
<dbReference type="RefSeq" id="WP_129185945.1">
    <property type="nucleotide sequence ID" value="NZ_JAGIOG010000001.1"/>
</dbReference>
<evidence type="ECO:0000313" key="2">
    <source>
        <dbReference type="EMBL" id="KAA1372239.1"/>
    </source>
</evidence>
<dbReference type="Proteomes" id="UP001515100">
    <property type="component" value="Unassembled WGS sequence"/>
</dbReference>
<keyword evidence="3" id="KW-1185">Reference proteome</keyword>
<keyword evidence="1" id="KW-0472">Membrane</keyword>
<comment type="caution">
    <text evidence="2">The sequence shown here is derived from an EMBL/GenBank/DDBJ whole genome shotgun (WGS) entry which is preliminary data.</text>
</comment>
<keyword evidence="1" id="KW-0812">Transmembrane</keyword>
<feature type="transmembrane region" description="Helical" evidence="1">
    <location>
        <begin position="20"/>
        <end position="37"/>
    </location>
</feature>
<feature type="transmembrane region" description="Helical" evidence="1">
    <location>
        <begin position="180"/>
        <end position="202"/>
    </location>
</feature>
<evidence type="ECO:0000256" key="1">
    <source>
        <dbReference type="SAM" id="Phobius"/>
    </source>
</evidence>
<gene>
    <name evidence="2" type="ORF">ESP62_019315</name>
</gene>